<comment type="caution">
    <text evidence="3">The sequence shown here is derived from an EMBL/GenBank/DDBJ whole genome shotgun (WGS) entry which is preliminary data.</text>
</comment>
<gene>
    <name evidence="3" type="ORF">MGL_3748</name>
</gene>
<dbReference type="STRING" id="425265.A8QAI9"/>
<dbReference type="InParanoid" id="A8QAI9"/>
<dbReference type="VEuPathDB" id="FungiDB:MGL_3748"/>
<dbReference type="OMA" id="YRDDGWC"/>
<dbReference type="Gene3D" id="3.40.50.1240">
    <property type="entry name" value="Phosphoglycerate mutase-like"/>
    <property type="match status" value="1"/>
</dbReference>
<dbReference type="Pfam" id="PF00328">
    <property type="entry name" value="His_Phos_2"/>
    <property type="match status" value="1"/>
</dbReference>
<dbReference type="Proteomes" id="UP000008837">
    <property type="component" value="Unassembled WGS sequence"/>
</dbReference>
<keyword evidence="1" id="KW-0378">Hydrolase</keyword>
<evidence type="ECO:0000313" key="3">
    <source>
        <dbReference type="EMBL" id="EDP42067.1"/>
    </source>
</evidence>
<reference evidence="3 4" key="1">
    <citation type="journal article" date="2007" name="Proc. Natl. Acad. Sci. U.S.A.">
        <title>Dandruff-associated Malassezia genomes reveal convergent and divergent virulence traits shared with plant and human fungal pathogens.</title>
        <authorList>
            <person name="Xu J."/>
            <person name="Saunders C.W."/>
            <person name="Hu P."/>
            <person name="Grant R.A."/>
            <person name="Boekhout T."/>
            <person name="Kuramae E.E."/>
            <person name="Kronstad J.W."/>
            <person name="Deangelis Y.M."/>
            <person name="Reeder N.L."/>
            <person name="Johnstone K.R."/>
            <person name="Leland M."/>
            <person name="Fieno A.M."/>
            <person name="Begley W.M."/>
            <person name="Sun Y."/>
            <person name="Lacey M.P."/>
            <person name="Chaudhary T."/>
            <person name="Keough T."/>
            <person name="Chu L."/>
            <person name="Sears R."/>
            <person name="Yuan B."/>
            <person name="Dawson T.L.Jr."/>
        </authorList>
    </citation>
    <scope>NUCLEOTIDE SEQUENCE [LARGE SCALE GENOMIC DNA]</scope>
    <source>
        <strain evidence="4">ATCC MYA-4612 / CBS 7966</strain>
    </source>
</reference>
<dbReference type="EMBL" id="AAYY01000014">
    <property type="protein sequence ID" value="EDP42067.1"/>
    <property type="molecule type" value="Genomic_DNA"/>
</dbReference>
<keyword evidence="2" id="KW-0732">Signal</keyword>
<dbReference type="KEGG" id="mgl:MGL_3748"/>
<name>A8QAI9_MALGO</name>
<dbReference type="PROSITE" id="PS00616">
    <property type="entry name" value="HIS_ACID_PHOSPHAT_1"/>
    <property type="match status" value="1"/>
</dbReference>
<dbReference type="FunCoup" id="A8QAI9">
    <property type="interactions" value="172"/>
</dbReference>
<dbReference type="InterPro" id="IPR033379">
    <property type="entry name" value="Acid_Pase_AS"/>
</dbReference>
<sequence>MMLRLAAAGVLVLSAYASSDQKINWKNVTGTSSVTFPTDVGVAGDRATGKTPLNAEYDPLDTSRFQENYGIEMRWLPKDAEKNKASPDDIFTNLGPYTPWRPAKGLFPETEAYRSAPKECELKQVQLLYRHGARYPTDGMNEGLPKLVHTIANGIKNGSIKATGELDFMNNWNYTLGEAILVHQGAQELFDAGVKDYYSYGKLLDNIKQKPVIRTTSSSRMLDSARYWTLGFFGWDATDKMNMEVILEADHQNNTLEPKYACPNGKAFKFGSEMRETWQKVYLKDALNRFQRNLHGFNLTISHMADLISLCPYETVGYGYSHFCNLFTKEEWEGYEYGNDLKFQGNNGFMNPEGKAMGLGWVQEFFRRATKDSFKGPAAEKNMTLDNNSTYFPLDQALYADFSHDTVIMSILTAFNFTQLNDHLDPTKPDPSRKFRVSRIVPFGARVAFEIWNCQKTDFLRVKLNEAVIPLDQDQGCQKRKDGLCKLDDFVNHLQDRVIQEANFDLTCFGKNGTDFNATKPVDQGHF</sequence>
<dbReference type="PANTHER" id="PTHR20963:SF42">
    <property type="entry name" value="PHOSPHOGLYCERATE MUTASE-LIKE PROTEIN"/>
    <property type="match status" value="1"/>
</dbReference>
<protein>
    <recommendedName>
        <fullName evidence="5">3-phytase</fullName>
    </recommendedName>
</protein>
<dbReference type="AlphaFoldDB" id="A8QAI9"/>
<dbReference type="RefSeq" id="XP_001729281.1">
    <property type="nucleotide sequence ID" value="XM_001729229.1"/>
</dbReference>
<dbReference type="InterPro" id="IPR000560">
    <property type="entry name" value="His_Pase_clade-2"/>
</dbReference>
<evidence type="ECO:0008006" key="5">
    <source>
        <dbReference type="Google" id="ProtNLM"/>
    </source>
</evidence>
<evidence type="ECO:0000256" key="1">
    <source>
        <dbReference type="ARBA" id="ARBA00022801"/>
    </source>
</evidence>
<organism evidence="3 4">
    <name type="scientific">Malassezia globosa (strain ATCC MYA-4612 / CBS 7966)</name>
    <name type="common">Dandruff-associated fungus</name>
    <dbReference type="NCBI Taxonomy" id="425265"/>
    <lineage>
        <taxon>Eukaryota</taxon>
        <taxon>Fungi</taxon>
        <taxon>Dikarya</taxon>
        <taxon>Basidiomycota</taxon>
        <taxon>Ustilaginomycotina</taxon>
        <taxon>Malasseziomycetes</taxon>
        <taxon>Malasseziales</taxon>
        <taxon>Malasseziaceae</taxon>
        <taxon>Malassezia</taxon>
    </lineage>
</organism>
<dbReference type="OrthoDB" id="6509975at2759"/>
<dbReference type="PANTHER" id="PTHR20963">
    <property type="entry name" value="MULTIPLE INOSITOL POLYPHOSPHATE PHOSPHATASE-RELATED"/>
    <property type="match status" value="1"/>
</dbReference>
<keyword evidence="4" id="KW-1185">Reference proteome</keyword>
<dbReference type="GO" id="GO:0003993">
    <property type="term" value="F:acid phosphatase activity"/>
    <property type="evidence" value="ECO:0007669"/>
    <property type="project" value="TreeGrafter"/>
</dbReference>
<dbReference type="CDD" id="cd07061">
    <property type="entry name" value="HP_HAP_like"/>
    <property type="match status" value="1"/>
</dbReference>
<dbReference type="GeneID" id="5853587"/>
<accession>A8QAI9</accession>
<feature type="signal peptide" evidence="2">
    <location>
        <begin position="1"/>
        <end position="17"/>
    </location>
</feature>
<dbReference type="SUPFAM" id="SSF53254">
    <property type="entry name" value="Phosphoglycerate mutase-like"/>
    <property type="match status" value="1"/>
</dbReference>
<evidence type="ECO:0000313" key="4">
    <source>
        <dbReference type="Proteomes" id="UP000008837"/>
    </source>
</evidence>
<feature type="chain" id="PRO_5002725217" description="3-phytase" evidence="2">
    <location>
        <begin position="18"/>
        <end position="527"/>
    </location>
</feature>
<proteinExistence type="predicted"/>
<evidence type="ECO:0000256" key="2">
    <source>
        <dbReference type="SAM" id="SignalP"/>
    </source>
</evidence>
<dbReference type="InterPro" id="IPR029033">
    <property type="entry name" value="His_PPase_superfam"/>
</dbReference>